<gene>
    <name evidence="1" type="ORF">Cvel_18851</name>
</gene>
<name>A0A0G4FUI3_9ALVE</name>
<reference evidence="1" key="1">
    <citation type="submission" date="2014-11" db="EMBL/GenBank/DDBJ databases">
        <authorList>
            <person name="Otto D Thomas"/>
            <person name="Naeem Raeece"/>
        </authorList>
    </citation>
    <scope>NUCLEOTIDE SEQUENCE</scope>
</reference>
<protein>
    <submittedName>
        <fullName evidence="1">Uncharacterized protein</fullName>
    </submittedName>
</protein>
<sequence length="173" mass="19934">MEVKPIKLTALLEAQETAHTAGKVPLFLDKSGNVDRFFSYRHTTIVEAKKHLMSKVQGKTVEEVREDLRKELVMALKFGKTLLIRMTNSAVDFKGQFFEENTFPEALFDTDFGSSKDKYMAVVRESDLENRIFVPRGDKWEVVISSEFEAEDAEEFLKEVLPLEKCMLFKVED</sequence>
<evidence type="ECO:0000313" key="1">
    <source>
        <dbReference type="EMBL" id="CEM18601.1"/>
    </source>
</evidence>
<accession>A0A0G4FUI3</accession>
<proteinExistence type="predicted"/>
<dbReference type="VEuPathDB" id="CryptoDB:Cvel_18851"/>
<dbReference type="EMBL" id="CDMZ01000645">
    <property type="protein sequence ID" value="CEM18601.1"/>
    <property type="molecule type" value="Genomic_DNA"/>
</dbReference>
<organism evidence="1">
    <name type="scientific">Chromera velia CCMP2878</name>
    <dbReference type="NCBI Taxonomy" id="1169474"/>
    <lineage>
        <taxon>Eukaryota</taxon>
        <taxon>Sar</taxon>
        <taxon>Alveolata</taxon>
        <taxon>Colpodellida</taxon>
        <taxon>Chromeraceae</taxon>
        <taxon>Chromera</taxon>
    </lineage>
</organism>
<dbReference type="AlphaFoldDB" id="A0A0G4FUI3"/>